<name>A0A1A8WWM0_PLAOA</name>
<feature type="transmembrane region" description="Helical" evidence="7">
    <location>
        <begin position="505"/>
        <end position="521"/>
    </location>
</feature>
<feature type="coiled-coil region" evidence="5">
    <location>
        <begin position="36"/>
        <end position="63"/>
    </location>
</feature>
<evidence type="ECO:0000256" key="5">
    <source>
        <dbReference type="SAM" id="Coils"/>
    </source>
</evidence>
<dbReference type="Proteomes" id="UP000078546">
    <property type="component" value="Unassembled WGS sequence"/>
</dbReference>
<evidence type="ECO:0000256" key="1">
    <source>
        <dbReference type="ARBA" id="ARBA00004141"/>
    </source>
</evidence>
<dbReference type="PANTHER" id="PTHR12570">
    <property type="match status" value="1"/>
</dbReference>
<feature type="transmembrane region" description="Helical" evidence="7">
    <location>
        <begin position="599"/>
        <end position="621"/>
    </location>
</feature>
<feature type="transmembrane region" description="Helical" evidence="7">
    <location>
        <begin position="559"/>
        <end position="579"/>
    </location>
</feature>
<gene>
    <name evidence="8" type="ORF">POVCU1_033780</name>
</gene>
<evidence type="ECO:0000256" key="7">
    <source>
        <dbReference type="SAM" id="Phobius"/>
    </source>
</evidence>
<evidence type="ECO:0000256" key="3">
    <source>
        <dbReference type="ARBA" id="ARBA00022989"/>
    </source>
</evidence>
<keyword evidence="4 7" id="KW-0472">Membrane</keyword>
<reference evidence="9" key="1">
    <citation type="submission" date="2016-05" db="EMBL/GenBank/DDBJ databases">
        <authorList>
            <person name="Naeem Raeece"/>
        </authorList>
    </citation>
    <scope>NUCLEOTIDE SEQUENCE [LARGE SCALE GENOMIC DNA]</scope>
</reference>
<evidence type="ECO:0000256" key="6">
    <source>
        <dbReference type="SAM" id="MobiDB-lite"/>
    </source>
</evidence>
<evidence type="ECO:0000313" key="8">
    <source>
        <dbReference type="EMBL" id="SBS96758.1"/>
    </source>
</evidence>
<evidence type="ECO:0000256" key="2">
    <source>
        <dbReference type="ARBA" id="ARBA00022692"/>
    </source>
</evidence>
<feature type="compositionally biased region" description="Basic and acidic residues" evidence="6">
    <location>
        <begin position="462"/>
        <end position="471"/>
    </location>
</feature>
<evidence type="ECO:0008006" key="10">
    <source>
        <dbReference type="Google" id="ProtNLM"/>
    </source>
</evidence>
<feature type="transmembrane region" description="Helical" evidence="7">
    <location>
        <begin position="527"/>
        <end position="547"/>
    </location>
</feature>
<feature type="transmembrane region" description="Helical" evidence="7">
    <location>
        <begin position="6"/>
        <end position="28"/>
    </location>
</feature>
<feature type="region of interest" description="Disordered" evidence="6">
    <location>
        <begin position="441"/>
        <end position="476"/>
    </location>
</feature>
<keyword evidence="5" id="KW-0175">Coiled coil</keyword>
<evidence type="ECO:0000313" key="9">
    <source>
        <dbReference type="Proteomes" id="UP000078546"/>
    </source>
</evidence>
<accession>A0A1A8WWM0</accession>
<dbReference type="GO" id="GO:0015095">
    <property type="term" value="F:magnesium ion transmembrane transporter activity"/>
    <property type="evidence" value="ECO:0007669"/>
    <property type="project" value="InterPro"/>
</dbReference>
<feature type="transmembrane region" description="Helical" evidence="7">
    <location>
        <begin position="682"/>
        <end position="702"/>
    </location>
</feature>
<dbReference type="GO" id="GO:0016020">
    <property type="term" value="C:membrane"/>
    <property type="evidence" value="ECO:0007669"/>
    <property type="project" value="UniProtKB-SubCell"/>
</dbReference>
<evidence type="ECO:0000256" key="4">
    <source>
        <dbReference type="ARBA" id="ARBA00023136"/>
    </source>
</evidence>
<dbReference type="InterPro" id="IPR008521">
    <property type="entry name" value="Mg_trans_NIPA"/>
</dbReference>
<organism evidence="8 9">
    <name type="scientific">Plasmodium ovale curtisi</name>
    <dbReference type="NCBI Taxonomy" id="864141"/>
    <lineage>
        <taxon>Eukaryota</taxon>
        <taxon>Sar</taxon>
        <taxon>Alveolata</taxon>
        <taxon>Apicomplexa</taxon>
        <taxon>Aconoidasida</taxon>
        <taxon>Haemosporida</taxon>
        <taxon>Plasmodiidae</taxon>
        <taxon>Plasmodium</taxon>
        <taxon>Plasmodium (Plasmodium)</taxon>
    </lineage>
</organism>
<feature type="compositionally biased region" description="Basic residues" evidence="6">
    <location>
        <begin position="451"/>
        <end position="461"/>
    </location>
</feature>
<feature type="transmembrane region" description="Helical" evidence="7">
    <location>
        <begin position="737"/>
        <end position="758"/>
    </location>
</feature>
<feature type="transmembrane region" description="Helical" evidence="7">
    <location>
        <begin position="642"/>
        <end position="662"/>
    </location>
</feature>
<dbReference type="EMBL" id="FLQV01000622">
    <property type="protein sequence ID" value="SBS96758.1"/>
    <property type="molecule type" value="Genomic_DNA"/>
</dbReference>
<keyword evidence="2 7" id="KW-0812">Transmembrane</keyword>
<dbReference type="AlphaFoldDB" id="A0A1A8WWM0"/>
<sequence>MDNSWVYITGISLSIVVSIIEAVGNMIIKKSHLYYSKCEEEQIKTNKIERDNLKKENRDYRDETQYIGYFEEEKNGREKRKKRSYSFFNISIRSVQNCEDVHRKRKKEKKMNRTEYLLKRDNMDGCEKGDIHHENSRKKFNKKVHDPFGKLVPPTWENLQCSGNQSTRLGYPKKCGKLKENLSCASVHSAEGNSSNTCMKRGNYKCSHTDDCIVGRCHSSGHSSGHSSRSDRSDVVCAYCTNVLNKRTYRGECHRNENDRKCGGLKKPMQSSKNYNTNWKIKRVNEFNCTDIVGGKMFTHAYVISRGEKKYKNIIFPNVGKKCHKVKRFMFGREPFLRKRNSIKSWKRHHEKGSHEIITNNTEELRLQFFNEKDMRCKRMRREHTMVKTINKKKFQSKWGSRSFNVTKGNNAFYTYLSYSQLIRVTNDEISHFVHDKWLHRSPPSAGGNKTTKRLLSKRGIKSSDDNEEGKMGSTYERTGEGFTQIFSDKQTNGLAQRREKQSRCYFYVGIILTNIVAPVFNIFSNVFLPASMVGFVSVRLMSSLLLEKFVLRENQSPYLYAGIPFCTAGLILITVYSSNTSGVDDFENVFSLFLKVESVILMTCEVFLTYAIAAASVQYLHIVNIGEDITRERKGRKKINFFYFCSPLSSGIMGSLCSIFSKASLTGFMSIIIKGESKLSFISLLNYKIIILFTLAFLSSLTDIFYSPFLLKYYNLTHVVSLKTFGNIAFNSLNGMTVFAVTITHTAFLYMTYLLFYTRTCPFIPFKTPPFFRNDLRAPTPGHGVSSSCS</sequence>
<keyword evidence="3 7" id="KW-1133">Transmembrane helix</keyword>
<proteinExistence type="predicted"/>
<comment type="subcellular location">
    <subcellularLocation>
        <location evidence="1">Membrane</location>
        <topology evidence="1">Multi-pass membrane protein</topology>
    </subcellularLocation>
</comment>
<dbReference type="PANTHER" id="PTHR12570:SF65">
    <property type="entry name" value="MAGNESIUM TRANSPORTER NIPA9-RELATED"/>
    <property type="match status" value="1"/>
</dbReference>
<protein>
    <recommendedName>
        <fullName evidence="10">Magnesium transporter</fullName>
    </recommendedName>
</protein>